<dbReference type="Proteomes" id="UP000013065">
    <property type="component" value="Unassembled WGS sequence"/>
</dbReference>
<dbReference type="HOGENOM" id="CLU_2566112_0_0_6"/>
<reference evidence="2" key="1">
    <citation type="submission" date="2013-02" db="EMBL/GenBank/DDBJ databases">
        <title>The Genome Sequence of Acinetobacter sp. NIPH 973.</title>
        <authorList>
            <consortium name="The Broad Institute Genome Sequencing Platform"/>
            <consortium name="The Broad Institute Genome Sequencing Center for Infectious Disease"/>
            <person name="Cerqueira G."/>
            <person name="Feldgarden M."/>
            <person name="Courvalin P."/>
            <person name="Perichon B."/>
            <person name="Grillot-Courvalin C."/>
            <person name="Clermont D."/>
            <person name="Rocha E."/>
            <person name="Yoon E.-J."/>
            <person name="Nemec A."/>
            <person name="Walker B."/>
            <person name="Young S.K."/>
            <person name="Zeng Q."/>
            <person name="Gargeya S."/>
            <person name="Fitzgerald M."/>
            <person name="Haas B."/>
            <person name="Abouelleil A."/>
            <person name="Alvarado L."/>
            <person name="Arachchi H.M."/>
            <person name="Berlin A.M."/>
            <person name="Chapman S.B."/>
            <person name="Dewar J."/>
            <person name="Goldberg J."/>
            <person name="Griggs A."/>
            <person name="Gujja S."/>
            <person name="Hansen M."/>
            <person name="Howarth C."/>
            <person name="Imamovic A."/>
            <person name="Larimer J."/>
            <person name="McCowan C."/>
            <person name="Murphy C."/>
            <person name="Neiman D."/>
            <person name="Pearson M."/>
            <person name="Priest M."/>
            <person name="Roberts A."/>
            <person name="Saif S."/>
            <person name="Shea T."/>
            <person name="Sisk P."/>
            <person name="Sykes S."/>
            <person name="Wortman J."/>
            <person name="Nusbaum C."/>
            <person name="Birren B."/>
        </authorList>
    </citation>
    <scope>NUCLEOTIDE SEQUENCE [LARGE SCALE GENOMIC DNA]</scope>
    <source>
        <strain evidence="2">NIPH 973</strain>
    </source>
</reference>
<dbReference type="PATRIC" id="fig|520709.3.peg.2078"/>
<reference evidence="1 2" key="2">
    <citation type="journal article" date="2015" name="Int. J. Syst. Evol. Microbiol.">
        <title>Acinetobacter seifertii sp. nov., a member of the Acinetobacter calcoaceticus-Acinetobacter baumannii complex isolated from human clinical specimens.</title>
        <authorList>
            <person name="Nemec A."/>
            <person name="Krizova L."/>
            <person name="Maixnerova M."/>
            <person name="Sedo O."/>
            <person name="Brisse S."/>
            <person name="Higgins P.G."/>
        </authorList>
    </citation>
    <scope>NUCLEOTIDE SEQUENCE [LARGE SCALE GENOMIC DNA]</scope>
    <source>
        <strain evidence="1 2">NIPH 973</strain>
    </source>
</reference>
<accession>N8SCC5</accession>
<dbReference type="EMBL" id="APOO01000021">
    <property type="protein sequence ID" value="ENU43419.1"/>
    <property type="molecule type" value="Genomic_DNA"/>
</dbReference>
<sequence>MGMSDQLIERDKLLKYLTQKNAEKELECEWLRNIIIRLLDEIEDSRLQALLIRQVNEELILLIQTHIEPEFNLKDLTQFPN</sequence>
<organism evidence="1 2">
    <name type="scientific">Acinetobacter seifertii</name>
    <dbReference type="NCBI Taxonomy" id="1530123"/>
    <lineage>
        <taxon>Bacteria</taxon>
        <taxon>Pseudomonadati</taxon>
        <taxon>Pseudomonadota</taxon>
        <taxon>Gammaproteobacteria</taxon>
        <taxon>Moraxellales</taxon>
        <taxon>Moraxellaceae</taxon>
        <taxon>Acinetobacter</taxon>
        <taxon>Acinetobacter calcoaceticus/baumannii complex</taxon>
    </lineage>
</organism>
<proteinExistence type="predicted"/>
<dbReference type="AlphaFoldDB" id="N8SCC5"/>
<protein>
    <submittedName>
        <fullName evidence="1">Uncharacterized protein</fullName>
    </submittedName>
</protein>
<evidence type="ECO:0000313" key="2">
    <source>
        <dbReference type="Proteomes" id="UP000013065"/>
    </source>
</evidence>
<evidence type="ECO:0000313" key="1">
    <source>
        <dbReference type="EMBL" id="ENU43419.1"/>
    </source>
</evidence>
<name>N8SCC5_9GAMM</name>
<gene>
    <name evidence="1" type="ORF">F985_02137</name>
</gene>
<comment type="caution">
    <text evidence="1">The sequence shown here is derived from an EMBL/GenBank/DDBJ whole genome shotgun (WGS) entry which is preliminary data.</text>
</comment>